<dbReference type="SUPFAM" id="SSF56059">
    <property type="entry name" value="Glutathione synthetase ATP-binding domain-like"/>
    <property type="match status" value="1"/>
</dbReference>
<keyword evidence="2" id="KW-1185">Reference proteome</keyword>
<dbReference type="EMBL" id="SMFO01000005">
    <property type="protein sequence ID" value="TDE04117.1"/>
    <property type="molecule type" value="Genomic_DNA"/>
</dbReference>
<organism evidence="1 2">
    <name type="scientific">Flavobacterium hiemivividum</name>
    <dbReference type="NCBI Taxonomy" id="2541734"/>
    <lineage>
        <taxon>Bacteria</taxon>
        <taxon>Pseudomonadati</taxon>
        <taxon>Bacteroidota</taxon>
        <taxon>Flavobacteriia</taxon>
        <taxon>Flavobacteriales</taxon>
        <taxon>Flavobacteriaceae</taxon>
        <taxon>Flavobacterium</taxon>
    </lineage>
</organism>
<dbReference type="Gene3D" id="3.30.1490.20">
    <property type="entry name" value="ATP-grasp fold, A domain"/>
    <property type="match status" value="1"/>
</dbReference>
<gene>
    <name evidence="1" type="ORF">E0F98_09180</name>
</gene>
<dbReference type="Gene3D" id="3.40.50.20">
    <property type="match status" value="1"/>
</dbReference>
<comment type="caution">
    <text evidence="1">The sequence shown here is derived from an EMBL/GenBank/DDBJ whole genome shotgun (WGS) entry which is preliminary data.</text>
</comment>
<dbReference type="RefSeq" id="WP_132110700.1">
    <property type="nucleotide sequence ID" value="NZ_SMFO01000005.1"/>
</dbReference>
<sequence length="285" mass="33209">MKIALLTCQKLHKLTPQDQLLIPELARHNITATAEIWDDKNINWNDFDYLIFRNTWDYFEKETEFNLWLDQIEKLGIKTLNSIDVIKQNKHKFYLRKIEQQGIKIIPTVFIDKTTDFNLKEIIPTHWEKAVIKPAFSAGSYLTEVFVTADIDKINTQYQTIASEKELLVQQFMPEIQTVGETSFIFFNKKFSHAVNKKPVPGEFRIQVQFGGIYRVIHPDAELIAKAQKVVDKFIGKLLYARVDGIVIDNELHLMEVECIEPDLYFNLSEGSLERFVDAIVELIK</sequence>
<reference evidence="1 2" key="1">
    <citation type="submission" date="2019-03" db="EMBL/GenBank/DDBJ databases">
        <title>Flavobacterium TSA-D2 sp. nov., isolated from arctic soil.</title>
        <authorList>
            <person name="Chaudhary D.K."/>
        </authorList>
    </citation>
    <scope>NUCLEOTIDE SEQUENCE [LARGE SCALE GENOMIC DNA]</scope>
    <source>
        <strain evidence="1 2">TSA-D2</strain>
    </source>
</reference>
<dbReference type="GO" id="GO:0005524">
    <property type="term" value="F:ATP binding"/>
    <property type="evidence" value="ECO:0007669"/>
    <property type="project" value="InterPro"/>
</dbReference>
<dbReference type="PANTHER" id="PTHR39217:SF1">
    <property type="entry name" value="GLUTATHIONE SYNTHETASE"/>
    <property type="match status" value="1"/>
</dbReference>
<protein>
    <recommendedName>
        <fullName evidence="3">ATP-grasp domain-containing protein</fullName>
    </recommendedName>
</protein>
<evidence type="ECO:0008006" key="3">
    <source>
        <dbReference type="Google" id="ProtNLM"/>
    </source>
</evidence>
<dbReference type="Gene3D" id="3.30.470.20">
    <property type="entry name" value="ATP-grasp fold, B domain"/>
    <property type="match status" value="1"/>
</dbReference>
<dbReference type="AlphaFoldDB" id="A0A4R5CWK6"/>
<accession>A0A4R5CWK6</accession>
<dbReference type="Proteomes" id="UP000294597">
    <property type="component" value="Unassembled WGS sequence"/>
</dbReference>
<dbReference type="InterPro" id="IPR013815">
    <property type="entry name" value="ATP_grasp_subdomain_1"/>
</dbReference>
<proteinExistence type="predicted"/>
<evidence type="ECO:0000313" key="2">
    <source>
        <dbReference type="Proteomes" id="UP000294597"/>
    </source>
</evidence>
<name>A0A4R5CWK6_9FLAO</name>
<dbReference type="PANTHER" id="PTHR39217">
    <property type="match status" value="1"/>
</dbReference>
<evidence type="ECO:0000313" key="1">
    <source>
        <dbReference type="EMBL" id="TDE04117.1"/>
    </source>
</evidence>
<dbReference type="InterPro" id="IPR053191">
    <property type="entry name" value="DcsG_Biosynth_Enzyme"/>
</dbReference>